<dbReference type="SUPFAM" id="SSF55729">
    <property type="entry name" value="Acyl-CoA N-acyltransferases (Nat)"/>
    <property type="match status" value="1"/>
</dbReference>
<dbReference type="SFLD" id="SFLDS00029">
    <property type="entry name" value="Radical_SAM"/>
    <property type="match status" value="1"/>
</dbReference>
<evidence type="ECO:0000256" key="13">
    <source>
        <dbReference type="ARBA" id="ARBA00044771"/>
    </source>
</evidence>
<dbReference type="PATRIC" id="fig|190192.8.peg.1105"/>
<comment type="similarity">
    <text evidence="2">Belongs to the ELP3 family.</text>
</comment>
<comment type="pathway">
    <text evidence="1">tRNA modification.</text>
</comment>
<sequence>MCCAPTVPENRTGVRDVSEADAFDMACRELVEKMLSGEIRTKGELQEAKREVCRKYGLSKFPTDADVLERATPEEREKLREIVVKKPVRSISGVAVVAVMTKPYPCPHGRCAYCPGGPEKGVPQSYTGKEPAGRRAKEHEFHPRKQVEARIRQLEISGHPTDKIELIVMGGTFPATPLCYQEWFVRECLNAMTGKDALTIEEAQKYAETSERRPVGITFETRPDYCKEEHVDHMLKLGATRVEVGVQTIYDFILKRVDRGHTVKDTVEATRILKDAGLKVCYHIMPGLPGSNPERDLRMLKRLFKDPRFKPDMLKIYPCMVFEDTPLYDAWKRGEYEPYDEETAVKVIAEAKHRYVPEYCRIMRVQRDIPAHLAAAGIRKTNLRQLVHDYLEEKGWECRCIRCREAGHRMRQGVEVDPGRAELRIIKERTWKGGMDYFLAYEDPEADAILGYLRLRKPTELAHRPEIDPETAIVRELKVVGPTVPIGERDTDAVQHRGLGERLMRKAEELAASELDADKIIVISAIGTREYYRKLGYERVGPYMGKDLT</sequence>
<accession>Q8TWI2</accession>
<dbReference type="InterPro" id="IPR032432">
    <property type="entry name" value="Radical_SAM_C"/>
</dbReference>
<dbReference type="NCBIfam" id="TIGR01211">
    <property type="entry name" value="ELP3"/>
    <property type="match status" value="1"/>
</dbReference>
<keyword evidence="12" id="KW-0012">Acyltransferase</keyword>
<dbReference type="InterPro" id="IPR006638">
    <property type="entry name" value="Elp3/MiaA/NifB-like_rSAM"/>
</dbReference>
<evidence type="ECO:0000256" key="10">
    <source>
        <dbReference type="ARBA" id="ARBA00023004"/>
    </source>
</evidence>
<dbReference type="Pfam" id="PF23613">
    <property type="entry name" value="ELP3_N"/>
    <property type="match status" value="1"/>
</dbReference>
<proteinExistence type="inferred from homology"/>
<keyword evidence="6" id="KW-0949">S-adenosyl-L-methionine</keyword>
<feature type="binding site" evidence="15">
    <location>
        <position position="114"/>
    </location>
    <ligand>
        <name>[4Fe-4S] cluster</name>
        <dbReference type="ChEBI" id="CHEBI:49883"/>
        <note>4Fe-4S-S-AdoMet</note>
    </ligand>
</feature>
<keyword evidence="4" id="KW-0820">tRNA-binding</keyword>
<dbReference type="GO" id="GO:0005737">
    <property type="term" value="C:cytoplasm"/>
    <property type="evidence" value="ECO:0007669"/>
    <property type="project" value="TreeGrafter"/>
</dbReference>
<name>Q8TWI2_METKA</name>
<keyword evidence="5" id="KW-0808">Transferase</keyword>
<dbReference type="FunCoup" id="Q8TWI2">
    <property type="interactions" value="137"/>
</dbReference>
<evidence type="ECO:0000256" key="6">
    <source>
        <dbReference type="ARBA" id="ARBA00022691"/>
    </source>
</evidence>
<dbReference type="InterPro" id="IPR058240">
    <property type="entry name" value="rSAM_sf"/>
</dbReference>
<evidence type="ECO:0000259" key="16">
    <source>
        <dbReference type="PROSITE" id="PS51918"/>
    </source>
</evidence>
<evidence type="ECO:0000256" key="3">
    <source>
        <dbReference type="ARBA" id="ARBA00022485"/>
    </source>
</evidence>
<dbReference type="InterPro" id="IPR034687">
    <property type="entry name" value="ELP3-like"/>
</dbReference>
<keyword evidence="9" id="KW-0694">RNA-binding</keyword>
<comment type="cofactor">
    <cofactor evidence="15">
        <name>[4Fe-4S] cluster</name>
        <dbReference type="ChEBI" id="CHEBI:49883"/>
    </cofactor>
    <text evidence="15">Binds 1 [4Fe-4S] cluster. The cluster is coordinated with 3 cysteines and an exchangeable S-adenosyl-L-methionine.</text>
</comment>
<evidence type="ECO:0000256" key="14">
    <source>
        <dbReference type="ARBA" id="ARBA00047372"/>
    </source>
</evidence>
<evidence type="ECO:0000256" key="2">
    <source>
        <dbReference type="ARBA" id="ARBA00005494"/>
    </source>
</evidence>
<organism evidence="17 18">
    <name type="scientific">Methanopyrus kandleri (strain AV19 / DSM 6324 / JCM 9639 / NBRC 100938)</name>
    <dbReference type="NCBI Taxonomy" id="190192"/>
    <lineage>
        <taxon>Archaea</taxon>
        <taxon>Methanobacteriati</taxon>
        <taxon>Methanobacteriota</taxon>
        <taxon>Methanomada group</taxon>
        <taxon>Methanopyri</taxon>
        <taxon>Methanopyrales</taxon>
        <taxon>Methanopyraceae</taxon>
        <taxon>Methanopyrus</taxon>
    </lineage>
</organism>
<dbReference type="EC" id="2.3.1.311" evidence="13"/>
<gene>
    <name evidence="17" type="primary">elp3</name>
    <name evidence="17" type="ordered locus">MK1052</name>
</gene>
<dbReference type="InterPro" id="IPR056591">
    <property type="entry name" value="ELP3-like_N"/>
</dbReference>
<dbReference type="PANTHER" id="PTHR11135">
    <property type="entry name" value="HISTONE ACETYLTRANSFERASE-RELATED"/>
    <property type="match status" value="1"/>
</dbReference>
<keyword evidence="10 15" id="KW-0408">Iron</keyword>
<evidence type="ECO:0000313" key="18">
    <source>
        <dbReference type="Proteomes" id="UP000001826"/>
    </source>
</evidence>
<evidence type="ECO:0000256" key="9">
    <source>
        <dbReference type="ARBA" id="ARBA00022884"/>
    </source>
</evidence>
<reference evidence="17 18" key="1">
    <citation type="journal article" date="2002" name="Proc. Natl. Acad. Sci. U.S.A.">
        <title>The complete genome of hyperthermophile Methanopyrus kandleri AV19 and monophyly of archaeal methanogens.</title>
        <authorList>
            <person name="Slesarev A.I."/>
            <person name="Mezhevaya K.V."/>
            <person name="Makarova K.S."/>
            <person name="Polushin N.N."/>
            <person name="Shcherbinina O.V."/>
            <person name="Shakhova V.V."/>
            <person name="Belova G.I."/>
            <person name="Aravind L."/>
            <person name="Natale D.A."/>
            <person name="Rogozin I.B."/>
            <person name="Tatusov R.L."/>
            <person name="Wolf Y.I."/>
            <person name="Stetter K.O."/>
            <person name="Malykh A.G."/>
            <person name="Koonin E.V."/>
            <person name="Kozyavkin S.A."/>
        </authorList>
    </citation>
    <scope>NUCLEOTIDE SEQUENCE [LARGE SCALE GENOMIC DNA]</scope>
    <source>
        <strain evidence="18">AV19 / DSM 6324 / JCM 9639 / NBRC 100938</strain>
    </source>
</reference>
<keyword evidence="18" id="KW-1185">Reference proteome</keyword>
<dbReference type="Gene3D" id="3.40.630.30">
    <property type="match status" value="1"/>
</dbReference>
<dbReference type="SMART" id="SM00729">
    <property type="entry name" value="Elp3"/>
    <property type="match status" value="1"/>
</dbReference>
<dbReference type="InterPro" id="IPR007197">
    <property type="entry name" value="rSAM"/>
</dbReference>
<dbReference type="PIRSF" id="PIRSF005669">
    <property type="entry name" value="Hist_AcTrfase_ELP3"/>
    <property type="match status" value="1"/>
</dbReference>
<dbReference type="STRING" id="190192.MK1052"/>
<dbReference type="GO" id="GO:0046872">
    <property type="term" value="F:metal ion binding"/>
    <property type="evidence" value="ECO:0007669"/>
    <property type="project" value="UniProtKB-KW"/>
</dbReference>
<dbReference type="PROSITE" id="PS51918">
    <property type="entry name" value="RADICAL_SAM"/>
    <property type="match status" value="1"/>
</dbReference>
<dbReference type="SFLD" id="SFLDF00344">
    <property type="entry name" value="ELP3-like"/>
    <property type="match status" value="1"/>
</dbReference>
<feature type="binding site" evidence="15">
    <location>
        <position position="111"/>
    </location>
    <ligand>
        <name>[4Fe-4S] cluster</name>
        <dbReference type="ChEBI" id="CHEBI:49883"/>
        <note>4Fe-4S-S-AdoMet</note>
    </ligand>
</feature>
<dbReference type="Pfam" id="PF16199">
    <property type="entry name" value="Radical_SAM_C"/>
    <property type="match status" value="1"/>
</dbReference>
<dbReference type="PANTHER" id="PTHR11135:SF7">
    <property type="entry name" value="TRNA URIDINE(34) ACETYLTRANSFERASE"/>
    <property type="match status" value="1"/>
</dbReference>
<evidence type="ECO:0000256" key="1">
    <source>
        <dbReference type="ARBA" id="ARBA00005217"/>
    </source>
</evidence>
<dbReference type="InParanoid" id="Q8TWI2"/>
<dbReference type="GO" id="GO:0051539">
    <property type="term" value="F:4 iron, 4 sulfur cluster binding"/>
    <property type="evidence" value="ECO:0007669"/>
    <property type="project" value="UniProtKB-KW"/>
</dbReference>
<dbReference type="KEGG" id="mka:MK1052"/>
<dbReference type="InterPro" id="IPR016181">
    <property type="entry name" value="Acyl_CoA_acyltransferase"/>
</dbReference>
<dbReference type="GO" id="GO:0002926">
    <property type="term" value="P:tRNA wobble base 5-methoxycarbonylmethyl-2-thiouridinylation"/>
    <property type="evidence" value="ECO:0007669"/>
    <property type="project" value="TreeGrafter"/>
</dbReference>
<dbReference type="Proteomes" id="UP000001826">
    <property type="component" value="Chromosome"/>
</dbReference>
<evidence type="ECO:0000313" key="17">
    <source>
        <dbReference type="EMBL" id="AAM02265.1"/>
    </source>
</evidence>
<dbReference type="CDD" id="cd01335">
    <property type="entry name" value="Radical_SAM"/>
    <property type="match status" value="1"/>
</dbReference>
<protein>
    <recommendedName>
        <fullName evidence="13">tRNA carboxymethyluridine synthase</fullName>
        <ecNumber evidence="13">2.3.1.311</ecNumber>
    </recommendedName>
</protein>
<dbReference type="Gene3D" id="3.20.20.70">
    <property type="entry name" value="Aldolase class I"/>
    <property type="match status" value="1"/>
</dbReference>
<dbReference type="GO" id="GO:0000049">
    <property type="term" value="F:tRNA binding"/>
    <property type="evidence" value="ECO:0007669"/>
    <property type="project" value="UniProtKB-KW"/>
</dbReference>
<evidence type="ECO:0000256" key="11">
    <source>
        <dbReference type="ARBA" id="ARBA00023014"/>
    </source>
</evidence>
<feature type="domain" description="Radical SAM core" evidence="16">
    <location>
        <begin position="89"/>
        <end position="372"/>
    </location>
</feature>
<dbReference type="SFLD" id="SFLDG01086">
    <property type="entry name" value="elongater_protein-like"/>
    <property type="match status" value="1"/>
</dbReference>
<evidence type="ECO:0000256" key="4">
    <source>
        <dbReference type="ARBA" id="ARBA00022555"/>
    </source>
</evidence>
<dbReference type="HOGENOM" id="CLU_025983_2_1_2"/>
<dbReference type="PaxDb" id="190192-MK1052"/>
<dbReference type="SUPFAM" id="SSF102114">
    <property type="entry name" value="Radical SAM enzymes"/>
    <property type="match status" value="1"/>
</dbReference>
<evidence type="ECO:0000256" key="12">
    <source>
        <dbReference type="ARBA" id="ARBA00023315"/>
    </source>
</evidence>
<dbReference type="InterPro" id="IPR013785">
    <property type="entry name" value="Aldolase_TIM"/>
</dbReference>
<evidence type="ECO:0000256" key="5">
    <source>
        <dbReference type="ARBA" id="ARBA00022679"/>
    </source>
</evidence>
<dbReference type="Pfam" id="PF04055">
    <property type="entry name" value="Radical_SAM"/>
    <property type="match status" value="1"/>
</dbReference>
<dbReference type="EMBL" id="AE009439">
    <property type="protein sequence ID" value="AAM02265.1"/>
    <property type="molecule type" value="Genomic_DNA"/>
</dbReference>
<evidence type="ECO:0000256" key="7">
    <source>
        <dbReference type="ARBA" id="ARBA00022694"/>
    </source>
</evidence>
<feature type="binding site" evidence="15">
    <location>
        <position position="106"/>
    </location>
    <ligand>
        <name>[4Fe-4S] cluster</name>
        <dbReference type="ChEBI" id="CHEBI:49883"/>
        <note>4Fe-4S-S-AdoMet</note>
    </ligand>
</feature>
<evidence type="ECO:0000256" key="15">
    <source>
        <dbReference type="PIRSR" id="PIRSR005669-1"/>
    </source>
</evidence>
<comment type="catalytic activity">
    <reaction evidence="14">
        <text>uridine(34) in tRNA + acetyl-CoA + S-adenosyl-L-methionine + H2O = 5-(carboxymethyl)uridine(34) in tRNA + 5'-deoxyadenosine + L-methionine + CoA + 2 H(+)</text>
        <dbReference type="Rhea" id="RHEA:61020"/>
        <dbReference type="Rhea" id="RHEA-COMP:10407"/>
        <dbReference type="Rhea" id="RHEA-COMP:11727"/>
        <dbReference type="ChEBI" id="CHEBI:15377"/>
        <dbReference type="ChEBI" id="CHEBI:15378"/>
        <dbReference type="ChEBI" id="CHEBI:17319"/>
        <dbReference type="ChEBI" id="CHEBI:57287"/>
        <dbReference type="ChEBI" id="CHEBI:57288"/>
        <dbReference type="ChEBI" id="CHEBI:57844"/>
        <dbReference type="ChEBI" id="CHEBI:59789"/>
        <dbReference type="ChEBI" id="CHEBI:65315"/>
        <dbReference type="ChEBI" id="CHEBI:74882"/>
        <dbReference type="EC" id="2.3.1.311"/>
    </reaction>
    <physiologicalReaction direction="left-to-right" evidence="14">
        <dbReference type="Rhea" id="RHEA:61021"/>
    </physiologicalReaction>
</comment>
<dbReference type="InterPro" id="IPR039661">
    <property type="entry name" value="ELP3"/>
</dbReference>
<keyword evidence="11 15" id="KW-0411">Iron-sulfur</keyword>
<keyword evidence="7" id="KW-0819">tRNA processing</keyword>
<dbReference type="EnsemblBacteria" id="AAM02265">
    <property type="protein sequence ID" value="AAM02265"/>
    <property type="gene ID" value="MK1052"/>
</dbReference>
<keyword evidence="8 15" id="KW-0479">Metal-binding</keyword>
<keyword evidence="3" id="KW-0004">4Fe-4S</keyword>
<evidence type="ECO:0000256" key="8">
    <source>
        <dbReference type="ARBA" id="ARBA00022723"/>
    </source>
</evidence>
<dbReference type="AlphaFoldDB" id="Q8TWI2"/>
<dbReference type="GO" id="GO:0106261">
    <property type="term" value="F:tRNA uridine(34) acetyltransferase activity"/>
    <property type="evidence" value="ECO:0007669"/>
    <property type="project" value="UniProtKB-EC"/>
</dbReference>